<dbReference type="AlphaFoldDB" id="A0A8J4DJV4"/>
<dbReference type="NCBIfam" id="TIGR03819">
    <property type="entry name" value="heli_sec_ATPase"/>
    <property type="match status" value="1"/>
</dbReference>
<evidence type="ECO:0000313" key="5">
    <source>
        <dbReference type="Proteomes" id="UP000652013"/>
    </source>
</evidence>
<accession>A0A8J4DJV4</accession>
<dbReference type="EMBL" id="BOOY01000023">
    <property type="protein sequence ID" value="GIJ03704.1"/>
    <property type="molecule type" value="Genomic_DNA"/>
</dbReference>
<keyword evidence="5" id="KW-1185">Reference proteome</keyword>
<dbReference type="InterPro" id="IPR022399">
    <property type="entry name" value="TadA-like_ATPase"/>
</dbReference>
<comment type="caution">
    <text evidence="4">The sequence shown here is derived from an EMBL/GenBank/DDBJ whole genome shotgun (WGS) entry which is preliminary data.</text>
</comment>
<dbReference type="InterPro" id="IPR001482">
    <property type="entry name" value="T2SS/T4SS_dom"/>
</dbReference>
<evidence type="ECO:0000256" key="2">
    <source>
        <dbReference type="SAM" id="MobiDB-lite"/>
    </source>
</evidence>
<evidence type="ECO:0000313" key="4">
    <source>
        <dbReference type="EMBL" id="GIJ03704.1"/>
    </source>
</evidence>
<proteinExistence type="inferred from homology"/>
<dbReference type="Proteomes" id="UP000652013">
    <property type="component" value="Unassembled WGS sequence"/>
</dbReference>
<gene>
    <name evidence="4" type="ORF">Sya03_30560</name>
</gene>
<feature type="region of interest" description="Disordered" evidence="2">
    <location>
        <begin position="1"/>
        <end position="49"/>
    </location>
</feature>
<dbReference type="PANTHER" id="PTHR30486">
    <property type="entry name" value="TWITCHING MOTILITY PROTEIN PILT"/>
    <property type="match status" value="1"/>
</dbReference>
<organism evidence="4 5">
    <name type="scientific">Spirilliplanes yamanashiensis</name>
    <dbReference type="NCBI Taxonomy" id="42233"/>
    <lineage>
        <taxon>Bacteria</taxon>
        <taxon>Bacillati</taxon>
        <taxon>Actinomycetota</taxon>
        <taxon>Actinomycetes</taxon>
        <taxon>Micromonosporales</taxon>
        <taxon>Micromonosporaceae</taxon>
        <taxon>Spirilliplanes</taxon>
    </lineage>
</organism>
<feature type="region of interest" description="Disordered" evidence="2">
    <location>
        <begin position="510"/>
        <end position="540"/>
    </location>
</feature>
<dbReference type="SUPFAM" id="SSF52540">
    <property type="entry name" value="P-loop containing nucleoside triphosphate hydrolases"/>
    <property type="match status" value="1"/>
</dbReference>
<dbReference type="GO" id="GO:0016887">
    <property type="term" value="F:ATP hydrolysis activity"/>
    <property type="evidence" value="ECO:0007669"/>
    <property type="project" value="InterPro"/>
</dbReference>
<dbReference type="PANTHER" id="PTHR30486:SF6">
    <property type="entry name" value="TYPE IV PILUS RETRACTATION ATPASE PILT"/>
    <property type="match status" value="1"/>
</dbReference>
<dbReference type="CDD" id="cd01130">
    <property type="entry name" value="VirB11-like_ATPase"/>
    <property type="match status" value="1"/>
</dbReference>
<comment type="similarity">
    <text evidence="1">Belongs to the GSP E family.</text>
</comment>
<feature type="domain" description="Bacterial type II secretion system protein E" evidence="3">
    <location>
        <begin position="188"/>
        <end position="458"/>
    </location>
</feature>
<dbReference type="Pfam" id="PF00437">
    <property type="entry name" value="T2SSE"/>
    <property type="match status" value="1"/>
</dbReference>
<feature type="compositionally biased region" description="Low complexity" evidence="2">
    <location>
        <begin position="511"/>
        <end position="540"/>
    </location>
</feature>
<sequence>MSPTPSWPGPVAARLWGEESPAAVSPPPDRRSGSSTGGPPVQDVVPGLGLRPHAGSLALGGPRSAAMPAAADLPLPAAYSEAGSRRSAAAPTAAAPTAAAPTAAAPTAAARSTAAPTAIGLPLPAGSTLLPAGSTSLAERVRRRIAEDGRPATAAAVVGALRAEPDAAVLGDATVLRLADRVHADLVGAGPLAPLLADPAVTDILVNGTDVWIDRGAGLHRAHVGLGTTDDVRRLAQRLAAACGRRLDDGCPYADARLPDGTRLHAVLPPVGAGGPYLSLRTFRSRPFTLADLVPDGPVAELLAAVVRARLAYLVTGGTGSGKTTLLGALLALVPPTERIVLVEDAAELRPDHPHVVTLQARTPNVEGSGAVALPDLVRQALRMRPDRLVVGECRGAEVVDLLGALNTGHEGGAGTLHANAPADVPARLEALGLLGGLPRAALHAQVLAALQVVLHLRRTAAGRVLDSVSVLLPTGPERLATVVPAWHHARGPGPAATALAQLLTSRDVEPPAALGGTAPPPLHLHGGPAPGRRSPAGAP</sequence>
<protein>
    <recommendedName>
        <fullName evidence="3">Bacterial type II secretion system protein E domain-containing protein</fullName>
    </recommendedName>
</protein>
<name>A0A8J4DJV4_9ACTN</name>
<dbReference type="Gene3D" id="3.40.50.300">
    <property type="entry name" value="P-loop containing nucleotide triphosphate hydrolases"/>
    <property type="match status" value="1"/>
</dbReference>
<evidence type="ECO:0000259" key="3">
    <source>
        <dbReference type="Pfam" id="PF00437"/>
    </source>
</evidence>
<reference evidence="4" key="1">
    <citation type="submission" date="2021-01" db="EMBL/GenBank/DDBJ databases">
        <title>Whole genome shotgun sequence of Spirilliplanes yamanashiensis NBRC 15828.</title>
        <authorList>
            <person name="Komaki H."/>
            <person name="Tamura T."/>
        </authorList>
    </citation>
    <scope>NUCLEOTIDE SEQUENCE</scope>
    <source>
        <strain evidence="4">NBRC 15828</strain>
    </source>
</reference>
<dbReference type="InterPro" id="IPR050921">
    <property type="entry name" value="T4SS_GSP_E_ATPase"/>
</dbReference>
<dbReference type="InterPro" id="IPR027417">
    <property type="entry name" value="P-loop_NTPase"/>
</dbReference>
<evidence type="ECO:0000256" key="1">
    <source>
        <dbReference type="ARBA" id="ARBA00006611"/>
    </source>
</evidence>
<dbReference type="Gene3D" id="3.30.450.380">
    <property type="match status" value="1"/>
</dbReference>